<gene>
    <name evidence="2" type="ORF">NESM_000199700</name>
</gene>
<evidence type="ECO:0000313" key="3">
    <source>
        <dbReference type="Proteomes" id="UP001430356"/>
    </source>
</evidence>
<reference evidence="2 3" key="1">
    <citation type="journal article" date="2021" name="MBio">
        <title>A New Model Trypanosomatid, Novymonas esmeraldas: Genomic Perception of Its 'Candidatus Pandoraea novymonadis' Endosymbiont.</title>
        <authorList>
            <person name="Zakharova A."/>
            <person name="Saura A."/>
            <person name="Butenko A."/>
            <person name="Podesvova L."/>
            <person name="Warmusova S."/>
            <person name="Kostygov A.Y."/>
            <person name="Nenarokova A."/>
            <person name="Lukes J."/>
            <person name="Opperdoes F.R."/>
            <person name="Yurchenko V."/>
        </authorList>
    </citation>
    <scope>NUCLEOTIDE SEQUENCE [LARGE SCALE GENOMIC DNA]</scope>
    <source>
        <strain evidence="2 3">E262AT.01</strain>
    </source>
</reference>
<organism evidence="2 3">
    <name type="scientific">Novymonas esmeraldas</name>
    <dbReference type="NCBI Taxonomy" id="1808958"/>
    <lineage>
        <taxon>Eukaryota</taxon>
        <taxon>Discoba</taxon>
        <taxon>Euglenozoa</taxon>
        <taxon>Kinetoplastea</taxon>
        <taxon>Metakinetoplastina</taxon>
        <taxon>Trypanosomatida</taxon>
        <taxon>Trypanosomatidae</taxon>
        <taxon>Novymonas</taxon>
    </lineage>
</organism>
<feature type="transmembrane region" description="Helical" evidence="1">
    <location>
        <begin position="153"/>
        <end position="175"/>
    </location>
</feature>
<keyword evidence="3" id="KW-1185">Reference proteome</keyword>
<sequence length="258" mass="29602">MCRSGLTAASCCSARSPALRVATQRTSSLCGGATAAAAMLVHAKRYVQFEQTGETMVGINKKKRAMNSRWVTKSTKEYMGEADSKVMKGNSLLFSARDGRRDDMARRKQRTRAVAEETDRIFDLEVDRMREDTGRRWKKVFSFLRRQGKAFTLLYIAAYVVPLAALYIGFATGVLPKDAVFEFLFFFLQKFMVREQFFERVEAWDTYTNFGFAFVVNEMLEVVRFPVVMFFFYQARPFLTGVNHRVKASIFRFNAAES</sequence>
<keyword evidence="1" id="KW-0472">Membrane</keyword>
<comment type="caution">
    <text evidence="2">The sequence shown here is derived from an EMBL/GenBank/DDBJ whole genome shotgun (WGS) entry which is preliminary data.</text>
</comment>
<evidence type="ECO:0000256" key="1">
    <source>
        <dbReference type="SAM" id="Phobius"/>
    </source>
</evidence>
<dbReference type="EMBL" id="JAECZO010000014">
    <property type="protein sequence ID" value="KAK7201373.1"/>
    <property type="molecule type" value="Genomic_DNA"/>
</dbReference>
<evidence type="ECO:0000313" key="2">
    <source>
        <dbReference type="EMBL" id="KAK7201373.1"/>
    </source>
</evidence>
<keyword evidence="1" id="KW-1133">Transmembrane helix</keyword>
<keyword evidence="1" id="KW-0812">Transmembrane</keyword>
<name>A0AAW0F528_9TRYP</name>
<proteinExistence type="predicted"/>
<protein>
    <submittedName>
        <fullName evidence="2">Uncharacterized protein</fullName>
    </submittedName>
</protein>
<accession>A0AAW0F528</accession>
<dbReference type="AlphaFoldDB" id="A0AAW0F528"/>
<dbReference type="Proteomes" id="UP001430356">
    <property type="component" value="Unassembled WGS sequence"/>
</dbReference>